<evidence type="ECO:0000313" key="4">
    <source>
        <dbReference type="Proteomes" id="UP001205105"/>
    </source>
</evidence>
<proteinExistence type="predicted"/>
<dbReference type="AlphaFoldDB" id="A0AAD5DHU6"/>
<protein>
    <submittedName>
        <fullName evidence="3">Uncharacterized protein</fullName>
    </submittedName>
</protein>
<name>A0AAD5DHU6_9CHLO</name>
<accession>A0AAD5DHU6</accession>
<feature type="transmembrane region" description="Helical" evidence="2">
    <location>
        <begin position="21"/>
        <end position="39"/>
    </location>
</feature>
<gene>
    <name evidence="3" type="ORF">COHA_008955</name>
</gene>
<sequence>MAGDTARLRGKFSQAPKGNKLVIAASIAVALGLAAMPLMNKKVYDTEQKMAALRDGQYDPMEAKNEARNQRLQGPKFKKSE</sequence>
<keyword evidence="2" id="KW-0812">Transmembrane</keyword>
<keyword evidence="2" id="KW-1133">Transmembrane helix</keyword>
<comment type="caution">
    <text evidence="3">The sequence shown here is derived from an EMBL/GenBank/DDBJ whole genome shotgun (WGS) entry which is preliminary data.</text>
</comment>
<dbReference type="Proteomes" id="UP001205105">
    <property type="component" value="Unassembled WGS sequence"/>
</dbReference>
<reference evidence="3" key="1">
    <citation type="submission" date="2020-11" db="EMBL/GenBank/DDBJ databases">
        <title>Chlorella ohadii genome sequencing and assembly.</title>
        <authorList>
            <person name="Murik O."/>
            <person name="Treves H."/>
            <person name="Kedem I."/>
            <person name="Shotland Y."/>
            <person name="Kaplan A."/>
        </authorList>
    </citation>
    <scope>NUCLEOTIDE SEQUENCE</scope>
    <source>
        <strain evidence="3">1</strain>
    </source>
</reference>
<evidence type="ECO:0000313" key="3">
    <source>
        <dbReference type="EMBL" id="KAI7837161.1"/>
    </source>
</evidence>
<feature type="region of interest" description="Disordered" evidence="1">
    <location>
        <begin position="55"/>
        <end position="81"/>
    </location>
</feature>
<keyword evidence="4" id="KW-1185">Reference proteome</keyword>
<organism evidence="3 4">
    <name type="scientific">Chlorella ohadii</name>
    <dbReference type="NCBI Taxonomy" id="2649997"/>
    <lineage>
        <taxon>Eukaryota</taxon>
        <taxon>Viridiplantae</taxon>
        <taxon>Chlorophyta</taxon>
        <taxon>core chlorophytes</taxon>
        <taxon>Trebouxiophyceae</taxon>
        <taxon>Chlorellales</taxon>
        <taxon>Chlorellaceae</taxon>
        <taxon>Chlorella clade</taxon>
        <taxon>Chlorella</taxon>
    </lineage>
</organism>
<evidence type="ECO:0000256" key="1">
    <source>
        <dbReference type="SAM" id="MobiDB-lite"/>
    </source>
</evidence>
<evidence type="ECO:0000256" key="2">
    <source>
        <dbReference type="SAM" id="Phobius"/>
    </source>
</evidence>
<keyword evidence="2" id="KW-0472">Membrane</keyword>
<dbReference type="EMBL" id="JADXDR010000161">
    <property type="protein sequence ID" value="KAI7837161.1"/>
    <property type="molecule type" value="Genomic_DNA"/>
</dbReference>